<feature type="signal peptide" evidence="3">
    <location>
        <begin position="1"/>
        <end position="19"/>
    </location>
</feature>
<gene>
    <name evidence="4" type="ORF">AW06_001870</name>
    <name evidence="5" type="ORF">HWD57_23005</name>
</gene>
<feature type="coiled-coil region" evidence="1">
    <location>
        <begin position="29"/>
        <end position="56"/>
    </location>
</feature>
<accession>A0A080M6X2</accession>
<accession>A0A7D5SFP9</accession>
<dbReference type="Proteomes" id="UP000509684">
    <property type="component" value="Chromosome"/>
</dbReference>
<dbReference type="EMBL" id="CP058708">
    <property type="protein sequence ID" value="QLH52317.1"/>
    <property type="molecule type" value="Genomic_DNA"/>
</dbReference>
<name>A0A080M6X2_9PROT</name>
<evidence type="ECO:0000313" key="7">
    <source>
        <dbReference type="Proteomes" id="UP000509684"/>
    </source>
</evidence>
<evidence type="ECO:0000256" key="3">
    <source>
        <dbReference type="SAM" id="SignalP"/>
    </source>
</evidence>
<dbReference type="Proteomes" id="UP000021315">
    <property type="component" value="Unassembled WGS sequence"/>
</dbReference>
<evidence type="ECO:0000256" key="2">
    <source>
        <dbReference type="SAM" id="MobiDB-lite"/>
    </source>
</evidence>
<feature type="region of interest" description="Disordered" evidence="2">
    <location>
        <begin position="102"/>
        <end position="194"/>
    </location>
</feature>
<evidence type="ECO:0000313" key="6">
    <source>
        <dbReference type="Proteomes" id="UP000021315"/>
    </source>
</evidence>
<feature type="compositionally biased region" description="Basic and acidic residues" evidence="2">
    <location>
        <begin position="136"/>
        <end position="185"/>
    </location>
</feature>
<evidence type="ECO:0000313" key="4">
    <source>
        <dbReference type="EMBL" id="KFB77022.1"/>
    </source>
</evidence>
<dbReference type="RefSeq" id="WP_034948289.1">
    <property type="nucleotide sequence ID" value="NZ_JDST02000038.1"/>
</dbReference>
<reference evidence="5 7" key="2">
    <citation type="journal article" date="2019" name="Microbiome">
        <title>Annotated bacterial chromosomes from frame-shift-corrected long-read metagenomic data.</title>
        <authorList>
            <person name="Arumugam K."/>
            <person name="Bagci C."/>
            <person name="Bessarab I."/>
            <person name="Beier S."/>
            <person name="Buchfink B."/>
            <person name="Gorska A."/>
            <person name="Qiu G."/>
            <person name="Huson D.H."/>
            <person name="Williams R.B.H."/>
        </authorList>
    </citation>
    <scope>NUCLEOTIDE SEQUENCE [LARGE SCALE GENOMIC DNA]</scope>
    <source>
        <strain evidence="5">SSA1</strain>
    </source>
</reference>
<reference evidence="5" key="3">
    <citation type="submission" date="2020-06" db="EMBL/GenBank/DDBJ databases">
        <authorList>
            <person name="Arumugam K."/>
            <person name="Besarab I."/>
            <person name="Haryono M."/>
            <person name="Bagci C."/>
            <person name="Beier S."/>
            <person name="Buchfink B."/>
            <person name="Gorska A."/>
            <person name="Qiu G."/>
            <person name="Huson D.H."/>
            <person name="Williams R.B."/>
        </authorList>
    </citation>
    <scope>NUCLEOTIDE SEQUENCE</scope>
    <source>
        <strain evidence="5">SSA1</strain>
    </source>
</reference>
<dbReference type="EMBL" id="JDST02000038">
    <property type="protein sequence ID" value="KFB77022.1"/>
    <property type="molecule type" value="Genomic_DNA"/>
</dbReference>
<evidence type="ECO:0000313" key="5">
    <source>
        <dbReference type="EMBL" id="QLH52317.1"/>
    </source>
</evidence>
<dbReference type="STRING" id="1453999.AW06_001870"/>
<sequence length="194" mass="21668">MRAGRWLVVSLLISCAAWAEVSPPLPQTLEEAGAQRQRAASMRAEAERRYETEQKNCYTKFMVNDCLAAAKKHYTAAIIEARQLDQPARDFERAVKRQEVEAKEAQRLADQPRREAGQQESAERFRAEEAAQAAAREQKLATKAAKAEEGHRKEAARQAKRQAKLEKRAQQETEREARQAAREAGKPAGGAAAD</sequence>
<feature type="chain" id="PRO_5001750898" evidence="3">
    <location>
        <begin position="20"/>
        <end position="194"/>
    </location>
</feature>
<keyword evidence="1" id="KW-0175">Coiled coil</keyword>
<reference evidence="4 6" key="1">
    <citation type="submission" date="2014-02" db="EMBL/GenBank/DDBJ databases">
        <title>Expanding our view of genomic diversity in Candidatus Accumulibacter clades.</title>
        <authorList>
            <person name="Skennerton C.T."/>
            <person name="Barr J.J."/>
            <person name="Slater F.R."/>
            <person name="Bond P.L."/>
            <person name="Tyson G.W."/>
        </authorList>
    </citation>
    <scope>NUCLEOTIDE SEQUENCE [LARGE SCALE GENOMIC DNA]</scope>
    <source>
        <strain evidence="6">SK-02</strain>
    </source>
</reference>
<proteinExistence type="predicted"/>
<dbReference type="AlphaFoldDB" id="A0A080M6X2"/>
<organism evidence="4 6">
    <name type="scientific">Candidatus Accumulibacter cognatus</name>
    <dbReference type="NCBI Taxonomy" id="2954383"/>
    <lineage>
        <taxon>Bacteria</taxon>
        <taxon>Pseudomonadati</taxon>
        <taxon>Pseudomonadota</taxon>
        <taxon>Betaproteobacteria</taxon>
        <taxon>Candidatus Accumulibacter</taxon>
    </lineage>
</organism>
<dbReference type="KEGG" id="acog:HWD57_23005"/>
<keyword evidence="6" id="KW-1185">Reference proteome</keyword>
<evidence type="ECO:0000256" key="1">
    <source>
        <dbReference type="SAM" id="Coils"/>
    </source>
</evidence>
<protein>
    <submittedName>
        <fullName evidence="4">Uncharacterized protein</fullName>
    </submittedName>
</protein>
<feature type="compositionally biased region" description="Basic and acidic residues" evidence="2">
    <location>
        <begin position="102"/>
        <end position="129"/>
    </location>
</feature>
<keyword evidence="3" id="KW-0732">Signal</keyword>